<sequence length="143" mass="15774">MKKDCQSRHLNRYNSYDCNGIKDCEDGRDEVNCTDSVPCNSVTFKCNIDICIKKQNAKCDGTVDCPDESDEISCDCGQKSNIRDRIVGGSDSVDGEWPWQVSLHFSGGAYCGASVVSKDWLISAAHCFQGDRYGIFLITILAP</sequence>
<comment type="caution">
    <text evidence="2">Lacks conserved residue(s) required for the propagation of feature annotation.</text>
</comment>
<reference evidence="4" key="1">
    <citation type="journal article" date="2022" name="bioRxiv">
        <title>Sequencing and chromosome-scale assembly of the giantPleurodeles waltlgenome.</title>
        <authorList>
            <person name="Brown T."/>
            <person name="Elewa A."/>
            <person name="Iarovenko S."/>
            <person name="Subramanian E."/>
            <person name="Araus A.J."/>
            <person name="Petzold A."/>
            <person name="Susuki M."/>
            <person name="Suzuki K.-i.T."/>
            <person name="Hayashi T."/>
            <person name="Toyoda A."/>
            <person name="Oliveira C."/>
            <person name="Osipova E."/>
            <person name="Leigh N.D."/>
            <person name="Simon A."/>
            <person name="Yun M.H."/>
        </authorList>
    </citation>
    <scope>NUCLEOTIDE SEQUENCE</scope>
    <source>
        <strain evidence="4">20211129_DDA</strain>
        <tissue evidence="4">Liver</tissue>
    </source>
</reference>
<dbReference type="CDD" id="cd00112">
    <property type="entry name" value="LDLa"/>
    <property type="match status" value="1"/>
</dbReference>
<dbReference type="AlphaFoldDB" id="A0AAV7NT21"/>
<dbReference type="InterPro" id="IPR002172">
    <property type="entry name" value="LDrepeatLR_classA_rpt"/>
</dbReference>
<gene>
    <name evidence="4" type="ORF">NDU88_007421</name>
</gene>
<evidence type="ECO:0000256" key="2">
    <source>
        <dbReference type="PROSITE-ProRule" id="PRU00124"/>
    </source>
</evidence>
<keyword evidence="5" id="KW-1185">Reference proteome</keyword>
<dbReference type="InterPro" id="IPR043504">
    <property type="entry name" value="Peptidase_S1_PA_chymotrypsin"/>
</dbReference>
<name>A0AAV7NT21_PLEWA</name>
<organism evidence="4 5">
    <name type="scientific">Pleurodeles waltl</name>
    <name type="common">Iberian ribbed newt</name>
    <dbReference type="NCBI Taxonomy" id="8319"/>
    <lineage>
        <taxon>Eukaryota</taxon>
        <taxon>Metazoa</taxon>
        <taxon>Chordata</taxon>
        <taxon>Craniata</taxon>
        <taxon>Vertebrata</taxon>
        <taxon>Euteleostomi</taxon>
        <taxon>Amphibia</taxon>
        <taxon>Batrachia</taxon>
        <taxon>Caudata</taxon>
        <taxon>Salamandroidea</taxon>
        <taxon>Salamandridae</taxon>
        <taxon>Pleurodelinae</taxon>
        <taxon>Pleurodeles</taxon>
    </lineage>
</organism>
<accession>A0AAV7NT21</accession>
<dbReference type="PROSITE" id="PS50240">
    <property type="entry name" value="TRYPSIN_DOM"/>
    <property type="match status" value="1"/>
</dbReference>
<protein>
    <recommendedName>
        <fullName evidence="3">Peptidase S1 domain-containing protein</fullName>
    </recommendedName>
</protein>
<dbReference type="PROSITE" id="PS00134">
    <property type="entry name" value="TRYPSIN_HIS"/>
    <property type="match status" value="1"/>
</dbReference>
<evidence type="ECO:0000259" key="3">
    <source>
        <dbReference type="PROSITE" id="PS50240"/>
    </source>
</evidence>
<dbReference type="PROSITE" id="PS50068">
    <property type="entry name" value="LDLRA_2"/>
    <property type="match status" value="1"/>
</dbReference>
<evidence type="ECO:0000256" key="1">
    <source>
        <dbReference type="ARBA" id="ARBA00023157"/>
    </source>
</evidence>
<dbReference type="SUPFAM" id="SSF50494">
    <property type="entry name" value="Trypsin-like serine proteases"/>
    <property type="match status" value="1"/>
</dbReference>
<dbReference type="InterPro" id="IPR009003">
    <property type="entry name" value="Peptidase_S1_PA"/>
</dbReference>
<dbReference type="EMBL" id="JANPWB010000012">
    <property type="protein sequence ID" value="KAJ1119235.1"/>
    <property type="molecule type" value="Genomic_DNA"/>
</dbReference>
<proteinExistence type="predicted"/>
<feature type="disulfide bond" evidence="2">
    <location>
        <begin position="59"/>
        <end position="74"/>
    </location>
</feature>
<evidence type="ECO:0000313" key="5">
    <source>
        <dbReference type="Proteomes" id="UP001066276"/>
    </source>
</evidence>
<feature type="domain" description="Peptidase S1" evidence="3">
    <location>
        <begin position="86"/>
        <end position="143"/>
    </location>
</feature>
<dbReference type="InterPro" id="IPR001254">
    <property type="entry name" value="Trypsin_dom"/>
</dbReference>
<comment type="caution">
    <text evidence="4">The sequence shown here is derived from an EMBL/GenBank/DDBJ whole genome shotgun (WGS) entry which is preliminary data.</text>
</comment>
<dbReference type="Gene3D" id="2.40.10.10">
    <property type="entry name" value="Trypsin-like serine proteases"/>
    <property type="match status" value="1"/>
</dbReference>
<feature type="disulfide bond" evidence="2">
    <location>
        <begin position="39"/>
        <end position="51"/>
    </location>
</feature>
<dbReference type="PANTHER" id="PTHR24252:SF12">
    <property type="entry name" value="TRANSMEMBRANE SERINE PROTEASE 7"/>
    <property type="match status" value="1"/>
</dbReference>
<dbReference type="InterPro" id="IPR018114">
    <property type="entry name" value="TRYPSIN_HIS"/>
</dbReference>
<dbReference type="Gene3D" id="4.10.400.10">
    <property type="entry name" value="Low-density Lipoprotein Receptor"/>
    <property type="match status" value="1"/>
</dbReference>
<dbReference type="Pfam" id="PF00057">
    <property type="entry name" value="Ldl_recept_a"/>
    <property type="match status" value="1"/>
</dbReference>
<dbReference type="SMART" id="SM00192">
    <property type="entry name" value="LDLa"/>
    <property type="match status" value="2"/>
</dbReference>
<dbReference type="Pfam" id="PF00089">
    <property type="entry name" value="Trypsin"/>
    <property type="match status" value="1"/>
</dbReference>
<dbReference type="Proteomes" id="UP001066276">
    <property type="component" value="Chromosome 8"/>
</dbReference>
<dbReference type="GO" id="GO:0006508">
    <property type="term" value="P:proteolysis"/>
    <property type="evidence" value="ECO:0007669"/>
    <property type="project" value="InterPro"/>
</dbReference>
<dbReference type="PANTHER" id="PTHR24252">
    <property type="entry name" value="ACROSIN-RELATED"/>
    <property type="match status" value="1"/>
</dbReference>
<dbReference type="GO" id="GO:0004252">
    <property type="term" value="F:serine-type endopeptidase activity"/>
    <property type="evidence" value="ECO:0007669"/>
    <property type="project" value="InterPro"/>
</dbReference>
<evidence type="ECO:0000313" key="4">
    <source>
        <dbReference type="EMBL" id="KAJ1119235.1"/>
    </source>
</evidence>
<keyword evidence="1 2" id="KW-1015">Disulfide bond</keyword>
<dbReference type="InterPro" id="IPR036055">
    <property type="entry name" value="LDL_receptor-like_sf"/>
</dbReference>